<name>A0A5D2JTP0_GOSTO</name>
<sequence length="267" mass="30012">MGDGLMIQEGSFVKTIRNITQILVSEAYLGRVINALAKPIDSRGEISAFESRLIESPTPGIISRCFVYEPIQIGLIAIDLMIPIGRSQRELIIGDRKIASFVAQVVTTFQERGAMEYTIVVVETADSPATLHYLAPYIGAALAEYFMYCERHTLIIYDDLSKVGSAAQIKAMKQVVGKSKLELAQLAELEAFAQFSSDLDKATQNQLAREIGQARKFLVELRTYLKMNKPQFQEIISFTKTFTEEADTLLKDAIQDQMERFRLQEQL</sequence>
<organism evidence="10 11">
    <name type="scientific">Gossypium tomentosum</name>
    <name type="common">Hawaiian cotton</name>
    <name type="synonym">Gossypium sandvicense</name>
    <dbReference type="NCBI Taxonomy" id="34277"/>
    <lineage>
        <taxon>Eukaryota</taxon>
        <taxon>Viridiplantae</taxon>
        <taxon>Streptophyta</taxon>
        <taxon>Embryophyta</taxon>
        <taxon>Tracheophyta</taxon>
        <taxon>Spermatophyta</taxon>
        <taxon>Magnoliopsida</taxon>
        <taxon>eudicotyledons</taxon>
        <taxon>Gunneridae</taxon>
        <taxon>Pentapetalae</taxon>
        <taxon>rosids</taxon>
        <taxon>malvids</taxon>
        <taxon>Malvales</taxon>
        <taxon>Malvaceae</taxon>
        <taxon>Malvoideae</taxon>
        <taxon>Gossypium</taxon>
    </lineage>
</organism>
<protein>
    <recommendedName>
        <fullName evidence="4">ATP synthase subunit alpha, mitochondrial</fullName>
    </recommendedName>
</protein>
<evidence type="ECO:0000313" key="10">
    <source>
        <dbReference type="EMBL" id="TYH57926.1"/>
    </source>
</evidence>
<dbReference type="PANTHER" id="PTHR48082:SF6">
    <property type="entry name" value="ATP SYNTHASE SUBUNIT ALPHA, CHLOROPLASTIC"/>
    <property type="match status" value="1"/>
</dbReference>
<evidence type="ECO:0000256" key="1">
    <source>
        <dbReference type="ARBA" id="ARBA00004273"/>
    </source>
</evidence>
<dbReference type="SUPFAM" id="SSF52540">
    <property type="entry name" value="P-loop containing nucleoside triphosphate hydrolases"/>
    <property type="match status" value="1"/>
</dbReference>
<dbReference type="Pfam" id="PF00306">
    <property type="entry name" value="ATP-synt_ab_C"/>
    <property type="match status" value="1"/>
</dbReference>
<evidence type="ECO:0000256" key="3">
    <source>
        <dbReference type="ARBA" id="ARBA00011648"/>
    </source>
</evidence>
<reference evidence="10 11" key="1">
    <citation type="submission" date="2019-07" db="EMBL/GenBank/DDBJ databases">
        <title>WGS assembly of Gossypium tomentosum.</title>
        <authorList>
            <person name="Chen Z.J."/>
            <person name="Sreedasyam A."/>
            <person name="Ando A."/>
            <person name="Song Q."/>
            <person name="De L."/>
            <person name="Hulse-Kemp A."/>
            <person name="Ding M."/>
            <person name="Ye W."/>
            <person name="Kirkbride R."/>
            <person name="Jenkins J."/>
            <person name="Plott C."/>
            <person name="Lovell J."/>
            <person name="Lin Y.-M."/>
            <person name="Vaughn R."/>
            <person name="Liu B."/>
            <person name="Li W."/>
            <person name="Simpson S."/>
            <person name="Scheffler B."/>
            <person name="Saski C."/>
            <person name="Grover C."/>
            <person name="Hu G."/>
            <person name="Conover J."/>
            <person name="Carlson J."/>
            <person name="Shu S."/>
            <person name="Boston L."/>
            <person name="Williams M."/>
            <person name="Peterson D."/>
            <person name="Mcgee K."/>
            <person name="Jones D."/>
            <person name="Wendel J."/>
            <person name="Stelly D."/>
            <person name="Grimwood J."/>
            <person name="Schmutz J."/>
        </authorList>
    </citation>
    <scope>NUCLEOTIDE SEQUENCE [LARGE SCALE GENOMIC DNA]</scope>
    <source>
        <strain evidence="10">7179.01</strain>
    </source>
</reference>
<feature type="domain" description="ATPase F1/V1/A1 complex alpha/beta subunit nucleotide-binding" evidence="8">
    <location>
        <begin position="102"/>
        <end position="167"/>
    </location>
</feature>
<feature type="domain" description="ATP synthase alpha subunit C-terminal" evidence="9">
    <location>
        <begin position="168"/>
        <end position="209"/>
    </location>
</feature>
<dbReference type="Proteomes" id="UP000322667">
    <property type="component" value="Chromosome D08"/>
</dbReference>
<accession>A0A5D2JTP0</accession>
<dbReference type="Gene3D" id="1.20.150.20">
    <property type="entry name" value="ATP synthase alpha/beta chain, C-terminal domain"/>
    <property type="match status" value="2"/>
</dbReference>
<keyword evidence="7" id="KW-0793">Thylakoid</keyword>
<comment type="subunit">
    <text evidence="3">F-type ATPases have 2 components, CF(1) - the catalytic core - and CF(0) - the membrane proton channel. CF(1) has five subunits: alpha(3), beta(3), gamma(1), delta(1), epsilon(1). CF(0) has three main subunits: a, b and c.</text>
</comment>
<keyword evidence="11" id="KW-1185">Reference proteome</keyword>
<dbReference type="GO" id="GO:0046933">
    <property type="term" value="F:proton-transporting ATP synthase activity, rotational mechanism"/>
    <property type="evidence" value="ECO:0007669"/>
    <property type="project" value="InterPro"/>
</dbReference>
<dbReference type="InterPro" id="IPR038376">
    <property type="entry name" value="ATP_synth_asu_C_sf"/>
</dbReference>
<comment type="subcellular location">
    <subcellularLocation>
        <location evidence="1">Mitochondrion inner membrane</location>
    </subcellularLocation>
</comment>
<gene>
    <name evidence="10" type="ORF">ES332_D08G121200v1</name>
</gene>
<dbReference type="GO" id="GO:0045259">
    <property type="term" value="C:proton-transporting ATP synthase complex"/>
    <property type="evidence" value="ECO:0007669"/>
    <property type="project" value="InterPro"/>
</dbReference>
<evidence type="ECO:0000256" key="7">
    <source>
        <dbReference type="ARBA" id="ARBA00023078"/>
    </source>
</evidence>
<dbReference type="GO" id="GO:0043531">
    <property type="term" value="F:ADP binding"/>
    <property type="evidence" value="ECO:0007669"/>
    <property type="project" value="TreeGrafter"/>
</dbReference>
<dbReference type="AlphaFoldDB" id="A0A5D2JTP0"/>
<evidence type="ECO:0000256" key="4">
    <source>
        <dbReference type="ARBA" id="ARBA00016087"/>
    </source>
</evidence>
<dbReference type="SUPFAM" id="SSF47917">
    <property type="entry name" value="C-terminal domain of alpha and beta subunits of F1 ATP synthase"/>
    <property type="match status" value="1"/>
</dbReference>
<dbReference type="Pfam" id="PF00006">
    <property type="entry name" value="ATP-synt_ab"/>
    <property type="match status" value="1"/>
</dbReference>
<dbReference type="GO" id="GO:0005743">
    <property type="term" value="C:mitochondrial inner membrane"/>
    <property type="evidence" value="ECO:0007669"/>
    <property type="project" value="UniProtKB-SubCell"/>
</dbReference>
<comment type="similarity">
    <text evidence="2">Belongs to the ATPase alpha/beta chains family.</text>
</comment>
<evidence type="ECO:0000256" key="2">
    <source>
        <dbReference type="ARBA" id="ARBA00008936"/>
    </source>
</evidence>
<evidence type="ECO:0000313" key="11">
    <source>
        <dbReference type="Proteomes" id="UP000322667"/>
    </source>
</evidence>
<keyword evidence="5" id="KW-0150">Chloroplast</keyword>
<dbReference type="PANTHER" id="PTHR48082">
    <property type="entry name" value="ATP SYNTHASE SUBUNIT ALPHA, MITOCHONDRIAL"/>
    <property type="match status" value="1"/>
</dbReference>
<dbReference type="InterPro" id="IPR000194">
    <property type="entry name" value="ATPase_F1/V1/A1_a/bsu_nucl-bd"/>
</dbReference>
<dbReference type="InterPro" id="IPR027417">
    <property type="entry name" value="P-loop_NTPase"/>
</dbReference>
<keyword evidence="6" id="KW-0934">Plastid</keyword>
<evidence type="ECO:0000259" key="8">
    <source>
        <dbReference type="Pfam" id="PF00006"/>
    </source>
</evidence>
<dbReference type="Gene3D" id="3.40.50.12240">
    <property type="match status" value="2"/>
</dbReference>
<dbReference type="GO" id="GO:0005524">
    <property type="term" value="F:ATP binding"/>
    <property type="evidence" value="ECO:0007669"/>
    <property type="project" value="InterPro"/>
</dbReference>
<dbReference type="InterPro" id="IPR000793">
    <property type="entry name" value="ATP_synth_asu_C"/>
</dbReference>
<dbReference type="EMBL" id="CM017630">
    <property type="protein sequence ID" value="TYH57926.1"/>
    <property type="molecule type" value="Genomic_DNA"/>
</dbReference>
<dbReference type="InterPro" id="IPR005294">
    <property type="entry name" value="ATP_synth_F1_asu"/>
</dbReference>
<evidence type="ECO:0000259" key="9">
    <source>
        <dbReference type="Pfam" id="PF00306"/>
    </source>
</evidence>
<proteinExistence type="inferred from homology"/>
<evidence type="ECO:0000256" key="5">
    <source>
        <dbReference type="ARBA" id="ARBA00022528"/>
    </source>
</evidence>
<evidence type="ECO:0000256" key="6">
    <source>
        <dbReference type="ARBA" id="ARBA00022640"/>
    </source>
</evidence>